<dbReference type="InterPro" id="IPR006674">
    <property type="entry name" value="HD_domain"/>
</dbReference>
<evidence type="ECO:0000259" key="1">
    <source>
        <dbReference type="PROSITE" id="PS51831"/>
    </source>
</evidence>
<reference evidence="2 3" key="1">
    <citation type="submission" date="2007-01" db="EMBL/GenBank/DDBJ databases">
        <authorList>
            <person name="Kobayashi T."/>
            <person name="Suzuki M."/>
            <person name="Inoue H."/>
            <person name="Itai R.N."/>
            <person name="Takahashi M."/>
            <person name="Nakanishi H."/>
            <person name="Mori S."/>
            <person name="Nishizawa N.K."/>
        </authorList>
    </citation>
    <scope>NUCLEOTIDE SEQUENCE [LARGE SCALE GENOMIC DNA]</scope>
    <source>
        <strain evidence="2 3">2740-80</strain>
    </source>
</reference>
<dbReference type="Pfam" id="PF01966">
    <property type="entry name" value="HD"/>
    <property type="match status" value="1"/>
</dbReference>
<name>A0A0K9UFM8_VIBCL</name>
<protein>
    <submittedName>
        <fullName evidence="2">Metal-dependent phosphohydrolase</fullName>
    </submittedName>
</protein>
<dbReference type="InterPro" id="IPR003607">
    <property type="entry name" value="HD/PDEase_dom"/>
</dbReference>
<dbReference type="GO" id="GO:0016787">
    <property type="term" value="F:hydrolase activity"/>
    <property type="evidence" value="ECO:0007669"/>
    <property type="project" value="UniProtKB-KW"/>
</dbReference>
<dbReference type="CDD" id="cd00077">
    <property type="entry name" value="HDc"/>
    <property type="match status" value="1"/>
</dbReference>
<dbReference type="PANTHER" id="PTHR33594">
    <property type="entry name" value="SUPERFAMILY HYDROLASE, PUTATIVE (AFU_ORTHOLOGUE AFUA_1G03035)-RELATED"/>
    <property type="match status" value="1"/>
</dbReference>
<sequence>MRCQPLRRALAVYDEQGSNVVENYETQFVTFIESEMEQDLAHDLNHVFRVVKTAKLLSKIEGAMLEVVLPAAYLHDCFSFPKNHPNKAESSRIAADKALEFLNEIGYPNEYHDAIKHAIIAHSFSAKVQPDTLEAKVVQDADRLDALGAIGIARCIQVSTNLGVGLYDATDPFCGTREPNDRVNTVDHFYTKLFKLPEIMHTASAKVEAEKRMKFMKAYLIQLGMEIEPYS</sequence>
<dbReference type="PROSITE" id="PS51831">
    <property type="entry name" value="HD"/>
    <property type="match status" value="1"/>
</dbReference>
<gene>
    <name evidence="2" type="ORF">VC274080_024013</name>
</gene>
<organism evidence="2 3">
    <name type="scientific">Vibrio cholerae 2740-80</name>
    <dbReference type="NCBI Taxonomy" id="412614"/>
    <lineage>
        <taxon>Bacteria</taxon>
        <taxon>Pseudomonadati</taxon>
        <taxon>Pseudomonadota</taxon>
        <taxon>Gammaproteobacteria</taxon>
        <taxon>Vibrionales</taxon>
        <taxon>Vibrionaceae</taxon>
        <taxon>Vibrio</taxon>
    </lineage>
</organism>
<dbReference type="EMBL" id="AAUT02000043">
    <property type="protein sequence ID" value="KNA54794.1"/>
    <property type="molecule type" value="Genomic_DNA"/>
</dbReference>
<evidence type="ECO:0000313" key="3">
    <source>
        <dbReference type="Proteomes" id="UP000003017"/>
    </source>
</evidence>
<comment type="caution">
    <text evidence="2">The sequence shown here is derived from an EMBL/GenBank/DDBJ whole genome shotgun (WGS) entry which is preliminary data.</text>
</comment>
<evidence type="ECO:0000313" key="2">
    <source>
        <dbReference type="EMBL" id="KNA54794.1"/>
    </source>
</evidence>
<keyword evidence="2" id="KW-0378">Hydrolase</keyword>
<dbReference type="Gene3D" id="1.10.3210.50">
    <property type="match status" value="1"/>
</dbReference>
<dbReference type="AlphaFoldDB" id="A0A0K9UFM8"/>
<dbReference type="SUPFAM" id="SSF109604">
    <property type="entry name" value="HD-domain/PDEase-like"/>
    <property type="match status" value="1"/>
</dbReference>
<feature type="domain" description="HD" evidence="1">
    <location>
        <begin position="43"/>
        <end position="147"/>
    </location>
</feature>
<proteinExistence type="predicted"/>
<accession>A0A0K9UFM8</accession>
<reference evidence="2 3" key="2">
    <citation type="submission" date="2010-08" db="EMBL/GenBank/DDBJ databases">
        <title>The Genome Sequence of Vibrio cholerae strain 2740-80.</title>
        <authorList>
            <consortium name="The Broad Institute Genome Sequencing Platform"/>
            <person name="Colwell R."/>
            <person name="Young S.K."/>
            <person name="Zeng Q."/>
            <person name="Alvarado L."/>
            <person name="Berlin A."/>
            <person name="Chapman S."/>
            <person name="Chen Z."/>
            <person name="Freedman E."/>
            <person name="Gellesch M."/>
            <person name="Goldberg J."/>
            <person name="Griggs A."/>
            <person name="Gujja S."/>
            <person name="Heilman E."/>
            <person name="Heiman D."/>
            <person name="Howarth C."/>
            <person name="Larson L."/>
            <person name="Mehta T."/>
            <person name="Neiman D.N."/>
            <person name="Park D."/>
            <person name="Pearson M."/>
            <person name="Roberts A."/>
            <person name="Saif S."/>
            <person name="Shenoy N."/>
            <person name="Sisk P."/>
            <person name="Stolte C."/>
            <person name="Sykes S."/>
            <person name="White J."/>
            <person name="Yandava C."/>
            <person name="Borodovsky M."/>
            <person name="Heidelberg J."/>
            <person name="Haas B."/>
            <person name="Nusbaum C."/>
            <person name="Birren B."/>
        </authorList>
    </citation>
    <scope>NUCLEOTIDE SEQUENCE [LARGE SCALE GENOMIC DNA]</scope>
    <source>
        <strain evidence="2 3">2740-80</strain>
    </source>
</reference>
<dbReference type="Proteomes" id="UP000003017">
    <property type="component" value="Unassembled WGS sequence"/>
</dbReference>
<dbReference type="PANTHER" id="PTHR33594:SF1">
    <property type="entry name" value="HD_PDEASE DOMAIN-CONTAINING PROTEIN"/>
    <property type="match status" value="1"/>
</dbReference>
<dbReference type="SMART" id="SM00471">
    <property type="entry name" value="HDc"/>
    <property type="match status" value="1"/>
</dbReference>